<dbReference type="STRING" id="7167.A0A182FC69"/>
<dbReference type="AlphaFoldDB" id="A0A182FC69"/>
<dbReference type="GeneID" id="118465747"/>
<name>A0A182FC69_ANOAL</name>
<reference evidence="1 2" key="1">
    <citation type="journal article" date="2017" name="G3 (Bethesda)">
        <title>The Physical Genome Mapping of Anopheles albimanus Corrected Scaffold Misassemblies and Identified Interarm Rearrangements in Genus Anopheles.</title>
        <authorList>
            <person name="Artemov G.N."/>
            <person name="Peery A.N."/>
            <person name="Jiang X."/>
            <person name="Tu Z."/>
            <person name="Stegniy V.N."/>
            <person name="Sharakhova M.V."/>
            <person name="Sharakhov I.V."/>
        </authorList>
    </citation>
    <scope>NUCLEOTIDE SEQUENCE [LARGE SCALE GENOMIC DNA]</scope>
    <source>
        <strain evidence="1 2">ALBI9_A</strain>
    </source>
</reference>
<protein>
    <submittedName>
        <fullName evidence="1">MADF domain-containing protein</fullName>
    </submittedName>
</protein>
<accession>A0A182FC69</accession>
<dbReference type="VEuPathDB" id="VectorBase:AALB004103"/>
<proteinExistence type="predicted"/>
<organism evidence="1 2">
    <name type="scientific">Anopheles albimanus</name>
    <name type="common">New world malaria mosquito</name>
    <dbReference type="NCBI Taxonomy" id="7167"/>
    <lineage>
        <taxon>Eukaryota</taxon>
        <taxon>Metazoa</taxon>
        <taxon>Ecdysozoa</taxon>
        <taxon>Arthropoda</taxon>
        <taxon>Hexapoda</taxon>
        <taxon>Insecta</taxon>
        <taxon>Pterygota</taxon>
        <taxon>Neoptera</taxon>
        <taxon>Endopterygota</taxon>
        <taxon>Diptera</taxon>
        <taxon>Nematocera</taxon>
        <taxon>Culicoidea</taxon>
        <taxon>Culicidae</taxon>
        <taxon>Anophelinae</taxon>
        <taxon>Anopheles</taxon>
    </lineage>
</organism>
<sequence length="275" mass="32065">MADQKPVRASMVLKEDKKLAEKQFIREFLELYRDLPALWDVNSKLYTNRLIKADQYRILTNKYQERYPNADKEEVTKKINSLRTNFRKELKRIREAKENGTNPDDVVPTLWYFEEISFLANQDTPRASIYKVDVSLHNEDMEKDQEIPTTSKAIHESKTIKWKMNGASRQEKRKRHIADPIRLKPLSTMVSRTQQQQQQQPDDCDKIVSVWADELRKMDPQQQLFAKKAINDILFEGQMGTLHRNSVEINASNMVFAPSMNATCMSPPNSSQSLS</sequence>
<evidence type="ECO:0000313" key="1">
    <source>
        <dbReference type="EnsemblMetazoa" id="AALB004103-PA"/>
    </source>
</evidence>
<dbReference type="PANTHER" id="PTHR21505:SF8">
    <property type="entry name" value="DPT-YFP REPRESSOR BY OVEREXPRESSION, ISOFORM D-RELATED"/>
    <property type="match status" value="1"/>
</dbReference>
<dbReference type="Pfam" id="PF10545">
    <property type="entry name" value="MADF_DNA_bdg"/>
    <property type="match status" value="1"/>
</dbReference>
<dbReference type="Proteomes" id="UP000069272">
    <property type="component" value="Chromosome 3L"/>
</dbReference>
<reference evidence="1" key="2">
    <citation type="submission" date="2022-08" db="UniProtKB">
        <authorList>
            <consortium name="EnsemblMetazoa"/>
        </authorList>
    </citation>
    <scope>IDENTIFICATION</scope>
    <source>
        <strain evidence="1">STECLA/ALBI9_A</strain>
    </source>
</reference>
<dbReference type="InterPro" id="IPR006578">
    <property type="entry name" value="MADF-dom"/>
</dbReference>
<dbReference type="SMART" id="SM00595">
    <property type="entry name" value="MADF"/>
    <property type="match status" value="1"/>
</dbReference>
<keyword evidence="2" id="KW-1185">Reference proteome</keyword>
<dbReference type="PANTHER" id="PTHR21505">
    <property type="entry name" value="MADF DOMAIN-CONTAINING PROTEIN-RELATED"/>
    <property type="match status" value="1"/>
</dbReference>
<dbReference type="EnsemblMetazoa" id="AALB004103-RA">
    <property type="protein sequence ID" value="AALB004103-PA"/>
    <property type="gene ID" value="AALB004103"/>
</dbReference>
<dbReference type="OrthoDB" id="7734015at2759"/>
<dbReference type="PROSITE" id="PS51029">
    <property type="entry name" value="MADF"/>
    <property type="match status" value="1"/>
</dbReference>
<evidence type="ECO:0000313" key="2">
    <source>
        <dbReference type="Proteomes" id="UP000069272"/>
    </source>
</evidence>
<dbReference type="VEuPathDB" id="VectorBase:AALB20_030819"/>
<dbReference type="KEGG" id="aali:118465747"/>
<dbReference type="RefSeq" id="XP_035790111.1">
    <property type="nucleotide sequence ID" value="XM_035934218.1"/>
</dbReference>